<dbReference type="PANTHER" id="PTHR47751:SF1">
    <property type="entry name" value="SUPERFAMILY HYDROLASE, PUTATIVE (AFU_ORTHOLOGUE AFUA_2G16580)-RELATED"/>
    <property type="match status" value="1"/>
</dbReference>
<evidence type="ECO:0000256" key="1">
    <source>
        <dbReference type="SAM" id="MobiDB-lite"/>
    </source>
</evidence>
<dbReference type="EMBL" id="JBIRYO010000052">
    <property type="protein sequence ID" value="MFI2478704.1"/>
    <property type="molecule type" value="Genomic_DNA"/>
</dbReference>
<feature type="region of interest" description="Disordered" evidence="1">
    <location>
        <begin position="1"/>
        <end position="20"/>
    </location>
</feature>
<dbReference type="Pfam" id="PF02129">
    <property type="entry name" value="Peptidase_S15"/>
    <property type="match status" value="1"/>
</dbReference>
<sequence length="315" mass="34182">MNGRWRAHRASRHHSHERHFVTTQHKVSFPSGDATLTGTLFLPDSKDPAPGIVVAGTWTSVKELMADRYAEQLADRGYAALSFDFAGFGESSGKPREVENPALKVDDIRHAVTFLASQPSIDANRLGALGICAAAMYMAGNAARDPRIGSLALIAPWLHDAAICELAYGGADAVAEKIQIAKQARAHFDETGEIDYVPVVSATDARAAMPYAIDFYLNPARGGIPAWPNRFALMAWEGWLSYDSIALAPQITQPTLLVHSEDAAIPDGARRFHAGLAGRKDILWTQGSQFDFYDQEPQVTLAADTAAAHFGRTLR</sequence>
<dbReference type="SUPFAM" id="SSF53474">
    <property type="entry name" value="alpha/beta-Hydrolases"/>
    <property type="match status" value="1"/>
</dbReference>
<dbReference type="Proteomes" id="UP001611415">
    <property type="component" value="Unassembled WGS sequence"/>
</dbReference>
<reference evidence="3 4" key="1">
    <citation type="submission" date="2024-10" db="EMBL/GenBank/DDBJ databases">
        <title>The Natural Products Discovery Center: Release of the First 8490 Sequenced Strains for Exploring Actinobacteria Biosynthetic Diversity.</title>
        <authorList>
            <person name="Kalkreuter E."/>
            <person name="Kautsar S.A."/>
            <person name="Yang D."/>
            <person name="Bader C.D."/>
            <person name="Teijaro C.N."/>
            <person name="Fluegel L."/>
            <person name="Davis C.M."/>
            <person name="Simpson J.R."/>
            <person name="Lauterbach L."/>
            <person name="Steele A.D."/>
            <person name="Gui C."/>
            <person name="Meng S."/>
            <person name="Li G."/>
            <person name="Viehrig K."/>
            <person name="Ye F."/>
            <person name="Su P."/>
            <person name="Kiefer A.F."/>
            <person name="Nichols A."/>
            <person name="Cepeda A.J."/>
            <person name="Yan W."/>
            <person name="Fan B."/>
            <person name="Jiang Y."/>
            <person name="Adhikari A."/>
            <person name="Zheng C.-J."/>
            <person name="Schuster L."/>
            <person name="Cowan T.M."/>
            <person name="Smanski M.J."/>
            <person name="Chevrette M.G."/>
            <person name="De Carvalho L.P.S."/>
            <person name="Shen B."/>
        </authorList>
    </citation>
    <scope>NUCLEOTIDE SEQUENCE [LARGE SCALE GENOMIC DNA]</scope>
    <source>
        <strain evidence="3 4">NPDC019275</strain>
    </source>
</reference>
<gene>
    <name evidence="3" type="ORF">ACH49W_35665</name>
</gene>
<dbReference type="GO" id="GO:0016787">
    <property type="term" value="F:hydrolase activity"/>
    <property type="evidence" value="ECO:0007669"/>
    <property type="project" value="UniProtKB-KW"/>
</dbReference>
<dbReference type="InterPro" id="IPR000383">
    <property type="entry name" value="Xaa-Pro-like_dom"/>
</dbReference>
<name>A0ABW7XCI2_9NOCA</name>
<feature type="domain" description="Xaa-Pro dipeptidyl-peptidase-like" evidence="2">
    <location>
        <begin position="36"/>
        <end position="157"/>
    </location>
</feature>
<evidence type="ECO:0000259" key="2">
    <source>
        <dbReference type="Pfam" id="PF02129"/>
    </source>
</evidence>
<feature type="compositionally biased region" description="Basic residues" evidence="1">
    <location>
        <begin position="1"/>
        <end position="17"/>
    </location>
</feature>
<dbReference type="Gene3D" id="3.40.50.1820">
    <property type="entry name" value="alpha/beta hydrolase"/>
    <property type="match status" value="1"/>
</dbReference>
<protein>
    <submittedName>
        <fullName evidence="3">Alpha/beta hydrolase</fullName>
    </submittedName>
</protein>
<keyword evidence="4" id="KW-1185">Reference proteome</keyword>
<dbReference type="InterPro" id="IPR051411">
    <property type="entry name" value="Polyketide_trans_af380"/>
</dbReference>
<accession>A0ABW7XCI2</accession>
<comment type="caution">
    <text evidence="3">The sequence shown here is derived from an EMBL/GenBank/DDBJ whole genome shotgun (WGS) entry which is preliminary data.</text>
</comment>
<dbReference type="RefSeq" id="WP_397096349.1">
    <property type="nucleotide sequence ID" value="NZ_JBIRYO010000052.1"/>
</dbReference>
<keyword evidence="3" id="KW-0378">Hydrolase</keyword>
<dbReference type="PANTHER" id="PTHR47751">
    <property type="entry name" value="SUPERFAMILY HYDROLASE, PUTATIVE (AFU_ORTHOLOGUE AFUA_2G16580)-RELATED"/>
    <property type="match status" value="1"/>
</dbReference>
<organism evidence="3 4">
    <name type="scientific">Nocardia xishanensis</name>
    <dbReference type="NCBI Taxonomy" id="238964"/>
    <lineage>
        <taxon>Bacteria</taxon>
        <taxon>Bacillati</taxon>
        <taxon>Actinomycetota</taxon>
        <taxon>Actinomycetes</taxon>
        <taxon>Mycobacteriales</taxon>
        <taxon>Nocardiaceae</taxon>
        <taxon>Nocardia</taxon>
    </lineage>
</organism>
<proteinExistence type="predicted"/>
<evidence type="ECO:0000313" key="3">
    <source>
        <dbReference type="EMBL" id="MFI2478704.1"/>
    </source>
</evidence>
<dbReference type="InterPro" id="IPR029058">
    <property type="entry name" value="AB_hydrolase_fold"/>
</dbReference>
<dbReference type="Gene3D" id="1.10.10.800">
    <property type="match status" value="1"/>
</dbReference>
<evidence type="ECO:0000313" key="4">
    <source>
        <dbReference type="Proteomes" id="UP001611415"/>
    </source>
</evidence>